<keyword evidence="6 12" id="KW-0808">Transferase</keyword>
<dbReference type="PANTHER" id="PTHR10314">
    <property type="entry name" value="CYSTATHIONINE BETA-SYNTHASE"/>
    <property type="match status" value="1"/>
</dbReference>
<dbReference type="NCBIfam" id="TIGR01139">
    <property type="entry name" value="cysK"/>
    <property type="match status" value="1"/>
</dbReference>
<dbReference type="InterPro" id="IPR050214">
    <property type="entry name" value="Cys_Synth/Cystath_Beta-Synth"/>
</dbReference>
<name>B2A8I6_NATTJ</name>
<evidence type="ECO:0000256" key="8">
    <source>
        <dbReference type="ARBA" id="ARBA00023192"/>
    </source>
</evidence>
<dbReference type="InterPro" id="IPR001926">
    <property type="entry name" value="TrpB-like_PALP"/>
</dbReference>
<dbReference type="EMBL" id="CP001034">
    <property type="protein sequence ID" value="ACB85870.1"/>
    <property type="molecule type" value="Genomic_DNA"/>
</dbReference>
<dbReference type="KEGG" id="nth:Nther_2304"/>
<evidence type="ECO:0000256" key="3">
    <source>
        <dbReference type="ARBA" id="ARBA00007103"/>
    </source>
</evidence>
<evidence type="ECO:0000313" key="14">
    <source>
        <dbReference type="EMBL" id="ACB85870.1"/>
    </source>
</evidence>
<comment type="catalytic activity">
    <reaction evidence="9 12">
        <text>O-acetyl-L-serine + hydrogen sulfide = L-cysteine + acetate</text>
        <dbReference type="Rhea" id="RHEA:14829"/>
        <dbReference type="ChEBI" id="CHEBI:29919"/>
        <dbReference type="ChEBI" id="CHEBI:30089"/>
        <dbReference type="ChEBI" id="CHEBI:35235"/>
        <dbReference type="ChEBI" id="CHEBI:58340"/>
        <dbReference type="EC" id="2.5.1.47"/>
    </reaction>
</comment>
<comment type="cofactor">
    <cofactor evidence="1 10 12">
        <name>pyridoxal 5'-phosphate</name>
        <dbReference type="ChEBI" id="CHEBI:597326"/>
    </cofactor>
</comment>
<evidence type="ECO:0000313" key="15">
    <source>
        <dbReference type="Proteomes" id="UP000001683"/>
    </source>
</evidence>
<dbReference type="UniPathway" id="UPA00136">
    <property type="reaction ID" value="UER00200"/>
</dbReference>
<evidence type="ECO:0000256" key="6">
    <source>
        <dbReference type="ARBA" id="ARBA00022679"/>
    </source>
</evidence>
<dbReference type="PROSITE" id="PS00901">
    <property type="entry name" value="CYS_SYNTHASE"/>
    <property type="match status" value="1"/>
</dbReference>
<dbReference type="InterPro" id="IPR036052">
    <property type="entry name" value="TrpB-like_PALP_sf"/>
</dbReference>
<evidence type="ECO:0000256" key="1">
    <source>
        <dbReference type="ARBA" id="ARBA00001933"/>
    </source>
</evidence>
<dbReference type="eggNOG" id="COG0031">
    <property type="taxonomic scope" value="Bacteria"/>
</dbReference>
<dbReference type="EC" id="2.5.1.47" evidence="4 12"/>
<dbReference type="NCBIfam" id="TIGR01136">
    <property type="entry name" value="cysKM"/>
    <property type="match status" value="1"/>
</dbReference>
<dbReference type="RefSeq" id="WP_012448720.1">
    <property type="nucleotide sequence ID" value="NC_010718.1"/>
</dbReference>
<reference evidence="14 15" key="2">
    <citation type="journal article" date="2011" name="J. Bacteriol.">
        <title>Complete genome sequence of the anaerobic, halophilic alkalithermophile Natranaerobius thermophilus JW/NM-WN-LF.</title>
        <authorList>
            <person name="Zhao B."/>
            <person name="Mesbah N.M."/>
            <person name="Dalin E."/>
            <person name="Goodwin L."/>
            <person name="Nolan M."/>
            <person name="Pitluck S."/>
            <person name="Chertkov O."/>
            <person name="Brettin T.S."/>
            <person name="Han J."/>
            <person name="Larimer F.W."/>
            <person name="Land M.L."/>
            <person name="Hauser L."/>
            <person name="Kyrpides N."/>
            <person name="Wiegel J."/>
        </authorList>
    </citation>
    <scope>NUCLEOTIDE SEQUENCE [LARGE SCALE GENOMIC DNA]</scope>
    <source>
        <strain evidence="15">ATCC BAA-1301 / DSM 18059 / JW/NM-WN-LF</strain>
    </source>
</reference>
<dbReference type="InterPro" id="IPR005859">
    <property type="entry name" value="CysK"/>
</dbReference>
<comment type="pathway">
    <text evidence="2">Amino-acid biosynthesis; L-cysteine biosynthesis; L-cysteine from L-serine: step 2/2.</text>
</comment>
<evidence type="ECO:0000256" key="2">
    <source>
        <dbReference type="ARBA" id="ARBA00004962"/>
    </source>
</evidence>
<accession>B2A8I6</accession>
<dbReference type="AlphaFoldDB" id="B2A8I6"/>
<dbReference type="Proteomes" id="UP000001683">
    <property type="component" value="Chromosome"/>
</dbReference>
<dbReference type="InterPro" id="IPR001216">
    <property type="entry name" value="P-phosphate_BS"/>
</dbReference>
<dbReference type="GO" id="GO:0006535">
    <property type="term" value="P:cysteine biosynthetic process from serine"/>
    <property type="evidence" value="ECO:0007669"/>
    <property type="project" value="UniProtKB-UniRule"/>
</dbReference>
<feature type="modified residue" description="N6-(pyridoxal phosphate)lysine" evidence="11">
    <location>
        <position position="45"/>
    </location>
</feature>
<evidence type="ECO:0000256" key="4">
    <source>
        <dbReference type="ARBA" id="ARBA00012681"/>
    </source>
</evidence>
<keyword evidence="7 10" id="KW-0663">Pyridoxal phosphate</keyword>
<feature type="binding site" evidence="10">
    <location>
        <begin position="183"/>
        <end position="187"/>
    </location>
    <ligand>
        <name>pyridoxal 5'-phosphate</name>
        <dbReference type="ChEBI" id="CHEBI:597326"/>
    </ligand>
</feature>
<keyword evidence="8 12" id="KW-0198">Cysteine biosynthesis</keyword>
<feature type="binding site" evidence="10">
    <location>
        <position position="75"/>
    </location>
    <ligand>
        <name>pyridoxal 5'-phosphate</name>
        <dbReference type="ChEBI" id="CHEBI:597326"/>
    </ligand>
</feature>
<dbReference type="CDD" id="cd01561">
    <property type="entry name" value="CBS_like"/>
    <property type="match status" value="1"/>
</dbReference>
<sequence>MMTFKSNNPLDFVGNTPMIELQNTNNSHGNILVKLEAFNPGGSIKTRTALGMIIEAERNGQINENSILVEPTSGNQGIGIALVAAIKGYRAKIVMPESMSTERRKMIENLGAEIDISPDGNNISETFDNCKSRARELAEQDSRVFILNQFENKANPNAHRLTTAKEIIEQTGEQIDAFVAGVGTGGTLTGVGEVLKQKYPEVKIIAVEPEKAAVLSQSEISSHIQQGIGDGFIPGVLNQDIIDEVLTVTDEEALETAKSLNRRDGLFSGISSGTNVFAAMKIAEKLPPSANIVTVLPDSGDRYFSTPLFS</sequence>
<evidence type="ECO:0000259" key="13">
    <source>
        <dbReference type="Pfam" id="PF00291"/>
    </source>
</evidence>
<evidence type="ECO:0000256" key="9">
    <source>
        <dbReference type="ARBA" id="ARBA00047931"/>
    </source>
</evidence>
<dbReference type="Pfam" id="PF00291">
    <property type="entry name" value="PALP"/>
    <property type="match status" value="1"/>
</dbReference>
<feature type="binding site" evidence="10">
    <location>
        <position position="271"/>
    </location>
    <ligand>
        <name>pyridoxal 5'-phosphate</name>
        <dbReference type="ChEBI" id="CHEBI:597326"/>
    </ligand>
</feature>
<keyword evidence="15" id="KW-1185">Reference proteome</keyword>
<evidence type="ECO:0000256" key="11">
    <source>
        <dbReference type="PIRSR" id="PIRSR605856-51"/>
    </source>
</evidence>
<evidence type="ECO:0000256" key="12">
    <source>
        <dbReference type="RuleBase" id="RU003985"/>
    </source>
</evidence>
<evidence type="ECO:0000256" key="5">
    <source>
        <dbReference type="ARBA" id="ARBA00022605"/>
    </source>
</evidence>
<dbReference type="InParanoid" id="B2A8I6"/>
<evidence type="ECO:0000256" key="10">
    <source>
        <dbReference type="PIRSR" id="PIRSR605856-50"/>
    </source>
</evidence>
<keyword evidence="5 12" id="KW-0028">Amino-acid biosynthesis</keyword>
<organism evidence="14 15">
    <name type="scientific">Natranaerobius thermophilus (strain ATCC BAA-1301 / DSM 18059 / JW/NM-WN-LF)</name>
    <dbReference type="NCBI Taxonomy" id="457570"/>
    <lineage>
        <taxon>Bacteria</taxon>
        <taxon>Bacillati</taxon>
        <taxon>Bacillota</taxon>
        <taxon>Clostridia</taxon>
        <taxon>Natranaerobiales</taxon>
        <taxon>Natranaerobiaceae</taxon>
        <taxon>Natranaerobius</taxon>
    </lineage>
</organism>
<dbReference type="InterPro" id="IPR005856">
    <property type="entry name" value="Cys_synth"/>
</dbReference>
<dbReference type="FunFam" id="3.40.50.1100:FF:000006">
    <property type="entry name" value="Cysteine synthase"/>
    <property type="match status" value="1"/>
</dbReference>
<dbReference type="GO" id="GO:0004124">
    <property type="term" value="F:cysteine synthase activity"/>
    <property type="evidence" value="ECO:0007669"/>
    <property type="project" value="UniProtKB-UniRule"/>
</dbReference>
<gene>
    <name evidence="14" type="ordered locus">Nther_2304</name>
</gene>
<protein>
    <recommendedName>
        <fullName evidence="4 12">Cysteine synthase</fullName>
        <ecNumber evidence="4 12">2.5.1.47</ecNumber>
    </recommendedName>
</protein>
<reference evidence="14 15" key="1">
    <citation type="submission" date="2008-04" db="EMBL/GenBank/DDBJ databases">
        <title>Complete sequence of chromosome of Natranaerobius thermophilus JW/NM-WN-LF.</title>
        <authorList>
            <consortium name="US DOE Joint Genome Institute"/>
            <person name="Copeland A."/>
            <person name="Lucas S."/>
            <person name="Lapidus A."/>
            <person name="Glavina del Rio T."/>
            <person name="Dalin E."/>
            <person name="Tice H."/>
            <person name="Bruce D."/>
            <person name="Goodwin L."/>
            <person name="Pitluck S."/>
            <person name="Chertkov O."/>
            <person name="Brettin T."/>
            <person name="Detter J.C."/>
            <person name="Han C."/>
            <person name="Kuske C.R."/>
            <person name="Schmutz J."/>
            <person name="Larimer F."/>
            <person name="Land M."/>
            <person name="Hauser L."/>
            <person name="Kyrpides N."/>
            <person name="Lykidis A."/>
            <person name="Mesbah N.M."/>
            <person name="Wiegel J."/>
        </authorList>
    </citation>
    <scope>NUCLEOTIDE SEQUENCE [LARGE SCALE GENOMIC DNA]</scope>
    <source>
        <strain evidence="15">ATCC BAA-1301 / DSM 18059 / JW/NM-WN-LF</strain>
    </source>
</reference>
<dbReference type="HOGENOM" id="CLU_021018_1_0_9"/>
<feature type="domain" description="Tryptophan synthase beta chain-like PALP" evidence="13">
    <location>
        <begin position="11"/>
        <end position="298"/>
    </location>
</feature>
<dbReference type="SUPFAM" id="SSF53686">
    <property type="entry name" value="Tryptophan synthase beta subunit-like PLP-dependent enzymes"/>
    <property type="match status" value="1"/>
</dbReference>
<dbReference type="STRING" id="457570.Nther_2304"/>
<proteinExistence type="inferred from homology"/>
<dbReference type="Gene3D" id="3.40.50.1100">
    <property type="match status" value="2"/>
</dbReference>
<evidence type="ECO:0000256" key="7">
    <source>
        <dbReference type="ARBA" id="ARBA00022898"/>
    </source>
</evidence>
<comment type="similarity">
    <text evidence="3 12">Belongs to the cysteine synthase/cystathionine beta-synthase family.</text>
</comment>